<evidence type="ECO:0000256" key="1">
    <source>
        <dbReference type="SAM" id="Phobius"/>
    </source>
</evidence>
<gene>
    <name evidence="2" type="ORF">SGADD03_01514</name>
</gene>
<reference evidence="2 3" key="1">
    <citation type="submission" date="2016-01" db="EMBL/GenBank/DDBJ databases">
        <title>Highly variable Streptococcus oralis are common among viridans streptococci isolated from primates.</title>
        <authorList>
            <person name="Denapaite D."/>
            <person name="Rieger M."/>
            <person name="Koendgen S."/>
            <person name="Brueckner R."/>
            <person name="Ochigava I."/>
            <person name="Kappeler P."/>
            <person name="Maetz-Rensing K."/>
            <person name="Leendertz F."/>
            <person name="Hakenbeck R."/>
        </authorList>
    </citation>
    <scope>NUCLEOTIDE SEQUENCE [LARGE SCALE GENOMIC DNA]</scope>
    <source>
        <strain evidence="2 3">DD03</strain>
    </source>
</reference>
<comment type="caution">
    <text evidence="2">The sequence shown here is derived from an EMBL/GenBank/DDBJ whole genome shotgun (WGS) entry which is preliminary data.</text>
</comment>
<keyword evidence="1" id="KW-0812">Transmembrane</keyword>
<proteinExistence type="predicted"/>
<dbReference type="Proteomes" id="UP000071927">
    <property type="component" value="Unassembled WGS sequence"/>
</dbReference>
<keyword evidence="1" id="KW-1133">Transmembrane helix</keyword>
<accession>A0A139QUV5</accession>
<name>A0A139QUV5_9STRE</name>
<keyword evidence="1" id="KW-0472">Membrane</keyword>
<protein>
    <submittedName>
        <fullName evidence="2">Uncharacterized protein</fullName>
    </submittedName>
</protein>
<evidence type="ECO:0000313" key="2">
    <source>
        <dbReference type="EMBL" id="KXU06370.1"/>
    </source>
</evidence>
<sequence>MTSVSPAIKPYFKTLRAVAFLEEVVELVFFRFLVIFFLIVITA</sequence>
<feature type="transmembrane region" description="Helical" evidence="1">
    <location>
        <begin position="20"/>
        <end position="41"/>
    </location>
</feature>
<dbReference type="AlphaFoldDB" id="A0A139QUV5"/>
<dbReference type="EMBL" id="LQXV01000257">
    <property type="protein sequence ID" value="KXU06370.1"/>
    <property type="molecule type" value="Genomic_DNA"/>
</dbReference>
<organism evidence="2 3">
    <name type="scientific">Streptococcus gallolyticus</name>
    <dbReference type="NCBI Taxonomy" id="315405"/>
    <lineage>
        <taxon>Bacteria</taxon>
        <taxon>Bacillati</taxon>
        <taxon>Bacillota</taxon>
        <taxon>Bacilli</taxon>
        <taxon>Lactobacillales</taxon>
        <taxon>Streptococcaceae</taxon>
        <taxon>Streptococcus</taxon>
    </lineage>
</organism>
<evidence type="ECO:0000313" key="3">
    <source>
        <dbReference type="Proteomes" id="UP000071927"/>
    </source>
</evidence>